<sequence>MKQVYLDNNATTRLDPMVLEAMMPFFDRLLRQPLVDTRFWHTGPGGSGARASTGCGAAGRGVSQARSSLPPAPPKLPPPPSPSAIALLPERREIITSAVEHPATLAACEHLERQGYQIHRIAVDSEGALDMAQFRAALSPRVALVSAMWANNETRGAFPDRRNGGAGP</sequence>
<organism evidence="7 8">
    <name type="scientific">Klebsiella michiganensis</name>
    <dbReference type="NCBI Taxonomy" id="1134687"/>
    <lineage>
        <taxon>Bacteria</taxon>
        <taxon>Pseudomonadati</taxon>
        <taxon>Pseudomonadota</taxon>
        <taxon>Gammaproteobacteria</taxon>
        <taxon>Enterobacterales</taxon>
        <taxon>Enterobacteriaceae</taxon>
        <taxon>Klebsiella/Raoultella group</taxon>
        <taxon>Klebsiella</taxon>
    </lineage>
</organism>
<evidence type="ECO:0000256" key="5">
    <source>
        <dbReference type="SAM" id="MobiDB-lite"/>
    </source>
</evidence>
<dbReference type="Pfam" id="PF00266">
    <property type="entry name" value="Aminotran_5"/>
    <property type="match status" value="1"/>
</dbReference>
<dbReference type="InterPro" id="IPR015421">
    <property type="entry name" value="PyrdxlP-dep_Trfase_major"/>
</dbReference>
<keyword evidence="7" id="KW-0808">Transferase</keyword>
<proteinExistence type="inferred from homology"/>
<feature type="domain" description="Aminotransferase class V" evidence="6">
    <location>
        <begin position="88"/>
        <end position="154"/>
    </location>
</feature>
<dbReference type="InterPro" id="IPR015424">
    <property type="entry name" value="PyrdxlP-dep_Trfase"/>
</dbReference>
<evidence type="ECO:0000313" key="8">
    <source>
        <dbReference type="Proteomes" id="UP000254863"/>
    </source>
</evidence>
<feature type="compositionally biased region" description="Pro residues" evidence="5">
    <location>
        <begin position="70"/>
        <end position="80"/>
    </location>
</feature>
<feature type="region of interest" description="Disordered" evidence="5">
    <location>
        <begin position="45"/>
        <end position="80"/>
    </location>
</feature>
<dbReference type="Gene3D" id="3.40.640.10">
    <property type="entry name" value="Type I PLP-dependent aspartate aminotransferase-like (Major domain)"/>
    <property type="match status" value="1"/>
</dbReference>
<gene>
    <name evidence="7" type="primary">nifS_2</name>
    <name evidence="7" type="ORF">NCTC11685_05789</name>
</gene>
<keyword evidence="3" id="KW-0663">Pyridoxal phosphate</keyword>
<comment type="caution">
    <text evidence="7">The sequence shown here is derived from an EMBL/GenBank/DDBJ whole genome shotgun (WGS) entry which is preliminary data.</text>
</comment>
<evidence type="ECO:0000313" key="7">
    <source>
        <dbReference type="EMBL" id="STW78486.1"/>
    </source>
</evidence>
<dbReference type="PANTHER" id="PTHR11601:SF34">
    <property type="entry name" value="CYSTEINE DESULFURASE"/>
    <property type="match status" value="1"/>
</dbReference>
<evidence type="ECO:0000256" key="3">
    <source>
        <dbReference type="ARBA" id="ARBA00022898"/>
    </source>
</evidence>
<dbReference type="EC" id="2.8.1.7" evidence="7"/>
<protein>
    <submittedName>
        <fullName evidence="7">Cysteine desulfurase</fullName>
        <ecNumber evidence="7">2.8.1.7</ecNumber>
    </submittedName>
</protein>
<comment type="similarity">
    <text evidence="2">Belongs to the class-V pyridoxal-phosphate-dependent aminotransferase family. NifS/IscS subfamily.</text>
</comment>
<evidence type="ECO:0000256" key="2">
    <source>
        <dbReference type="ARBA" id="ARBA00006490"/>
    </source>
</evidence>
<dbReference type="Proteomes" id="UP000254863">
    <property type="component" value="Unassembled WGS sequence"/>
</dbReference>
<comment type="cofactor">
    <cofactor evidence="1">
        <name>pyridoxal 5'-phosphate</name>
        <dbReference type="ChEBI" id="CHEBI:597326"/>
    </cofactor>
</comment>
<evidence type="ECO:0000256" key="4">
    <source>
        <dbReference type="ARBA" id="ARBA00050776"/>
    </source>
</evidence>
<dbReference type="SUPFAM" id="SSF53383">
    <property type="entry name" value="PLP-dependent transferases"/>
    <property type="match status" value="1"/>
</dbReference>
<dbReference type="GO" id="GO:0031071">
    <property type="term" value="F:cysteine desulfurase activity"/>
    <property type="evidence" value="ECO:0007669"/>
    <property type="project" value="UniProtKB-EC"/>
</dbReference>
<evidence type="ECO:0000256" key="1">
    <source>
        <dbReference type="ARBA" id="ARBA00001933"/>
    </source>
</evidence>
<comment type="catalytic activity">
    <reaction evidence="4">
        <text>(sulfur carrier)-H + L-cysteine = (sulfur carrier)-SH + L-alanine</text>
        <dbReference type="Rhea" id="RHEA:43892"/>
        <dbReference type="Rhea" id="RHEA-COMP:14737"/>
        <dbReference type="Rhea" id="RHEA-COMP:14739"/>
        <dbReference type="ChEBI" id="CHEBI:29917"/>
        <dbReference type="ChEBI" id="CHEBI:35235"/>
        <dbReference type="ChEBI" id="CHEBI:57972"/>
        <dbReference type="ChEBI" id="CHEBI:64428"/>
        <dbReference type="EC" id="2.8.1.7"/>
    </reaction>
</comment>
<dbReference type="AlphaFoldDB" id="A0A7H4PJB3"/>
<accession>A0A7H4PJB3</accession>
<reference evidence="7 8" key="1">
    <citation type="submission" date="2018-06" db="EMBL/GenBank/DDBJ databases">
        <authorList>
            <consortium name="Pathogen Informatics"/>
            <person name="Doyle S."/>
        </authorList>
    </citation>
    <scope>NUCLEOTIDE SEQUENCE [LARGE SCALE GENOMIC DNA]</scope>
    <source>
        <strain evidence="7 8">NCTC11685</strain>
    </source>
</reference>
<dbReference type="InterPro" id="IPR000192">
    <property type="entry name" value="Aminotrans_V_dom"/>
</dbReference>
<evidence type="ECO:0000259" key="6">
    <source>
        <dbReference type="Pfam" id="PF00266"/>
    </source>
</evidence>
<dbReference type="PANTHER" id="PTHR11601">
    <property type="entry name" value="CYSTEINE DESULFURYLASE FAMILY MEMBER"/>
    <property type="match status" value="1"/>
</dbReference>
<dbReference type="EMBL" id="UGMS01000003">
    <property type="protein sequence ID" value="STW78486.1"/>
    <property type="molecule type" value="Genomic_DNA"/>
</dbReference>
<name>A0A7H4PJB3_9ENTR</name>